<reference evidence="1" key="1">
    <citation type="submission" date="2022-12" db="EMBL/GenBank/DDBJ databases">
        <authorList>
            <person name="Bing R.G."/>
            <person name="Willard D.J."/>
            <person name="Manesh M.J.H."/>
            <person name="Laemthong T."/>
            <person name="Crosby J.R."/>
            <person name="Kelly R.M."/>
        </authorList>
    </citation>
    <scope>NUCLEOTIDE SEQUENCE</scope>
    <source>
        <strain evidence="1">DSM 8990</strain>
    </source>
</reference>
<keyword evidence="2" id="KW-1185">Reference proteome</keyword>
<sequence>MQEVQSYLDELNSIKYDFIMDDSFISDIGKTFARYTDHQDSFLYNNILTKISQYISTKEIVQSVQIINKSKQVYFFFKVAGRCAI</sequence>
<name>A0ABY7BN11_9FIRM</name>
<dbReference type="RefSeq" id="WP_045168670.1">
    <property type="nucleotide sequence ID" value="NZ_CP113865.1"/>
</dbReference>
<dbReference type="EMBL" id="CP113865">
    <property type="protein sequence ID" value="WAM33808.1"/>
    <property type="molecule type" value="Genomic_DNA"/>
</dbReference>
<evidence type="ECO:0000313" key="2">
    <source>
        <dbReference type="Proteomes" id="UP001164909"/>
    </source>
</evidence>
<evidence type="ECO:0000313" key="1">
    <source>
        <dbReference type="EMBL" id="WAM33808.1"/>
    </source>
</evidence>
<dbReference type="Proteomes" id="UP001164909">
    <property type="component" value="Chromosome"/>
</dbReference>
<proteinExistence type="predicted"/>
<gene>
    <name evidence="1" type="ORF">OTK00_002351</name>
</gene>
<protein>
    <submittedName>
        <fullName evidence="1">Uncharacterized protein</fullName>
    </submittedName>
</protein>
<accession>A0ABY7BN11</accession>
<organism evidence="1 2">
    <name type="scientific">Caldicellulosiruptor morganii</name>
    <dbReference type="NCBI Taxonomy" id="1387555"/>
    <lineage>
        <taxon>Bacteria</taxon>
        <taxon>Bacillati</taxon>
        <taxon>Bacillota</taxon>
        <taxon>Bacillota incertae sedis</taxon>
        <taxon>Caldicellulosiruptorales</taxon>
        <taxon>Caldicellulosiruptoraceae</taxon>
        <taxon>Caldicellulosiruptor</taxon>
    </lineage>
</organism>